<evidence type="ECO:0000313" key="2">
    <source>
        <dbReference type="Proteomes" id="UP001054846"/>
    </source>
</evidence>
<organism evidence="1 2">
    <name type="scientific">Gloeobacter morelensis MG652769</name>
    <dbReference type="NCBI Taxonomy" id="2781736"/>
    <lineage>
        <taxon>Bacteria</taxon>
        <taxon>Bacillati</taxon>
        <taxon>Cyanobacteriota</taxon>
        <taxon>Cyanophyceae</taxon>
        <taxon>Gloeobacterales</taxon>
        <taxon>Gloeobacteraceae</taxon>
        <taxon>Gloeobacter</taxon>
        <taxon>Gloeobacter morelensis</taxon>
    </lineage>
</organism>
<protein>
    <submittedName>
        <fullName evidence="1">DUF3326 domain-containing protein</fullName>
    </submittedName>
</protein>
<keyword evidence="2" id="KW-1185">Reference proteome</keyword>
<gene>
    <name evidence="1" type="ORF">ISF26_16560</name>
</gene>
<proteinExistence type="predicted"/>
<dbReference type="RefSeq" id="WP_230840400.1">
    <property type="nucleotide sequence ID" value="NZ_CP063845.1"/>
</dbReference>
<sequence length="342" mass="35520">MKPLVVLLLVPTGVGAAVGGFAGDAIPVARLLAGAADCLIAHPNVLNGALLSYPLTNALYVEGYGLDRFCKDEWRLRPVHRNRVGVVLDADLSASQRQQHLHAVEAARYTLGIDILGHCTSEGSLGVEICVGATGTAWGTLRHPGRLLAAARRLAASGAEAIAVVSRCPESDDTDYRSGDGVDPVGGVEAVISHLVVRHLRLPAAHAPAFDYEPAPGPVHPRVAAEVLGPTFLPCVLAGLARAPQLIKGAEALPQDIGAAAVDVVVSPVDCCGGAGLLALMDRANPPVLLAVEENTTRLNVTPEHLGLKARRVRSYLEACGWLVALKQGVIFAEGPAAAIQA</sequence>
<dbReference type="Pfam" id="PF11805">
    <property type="entry name" value="DUF3326"/>
    <property type="match status" value="1"/>
</dbReference>
<dbReference type="PANTHER" id="PTHR36891">
    <property type="entry name" value="OS01G0127400 PROTEIN"/>
    <property type="match status" value="1"/>
</dbReference>
<accession>A0ABY3PII6</accession>
<dbReference type="PANTHER" id="PTHR36891:SF1">
    <property type="entry name" value="OS01G0127400 PROTEIN"/>
    <property type="match status" value="1"/>
</dbReference>
<dbReference type="Proteomes" id="UP001054846">
    <property type="component" value="Chromosome"/>
</dbReference>
<reference evidence="1 2" key="1">
    <citation type="journal article" date="2021" name="Genome Biol. Evol.">
        <title>Complete Genome Sequencing of a Novel Gloeobacter Species from a Waterfall Cave in Mexico.</title>
        <authorList>
            <person name="Saw J.H."/>
            <person name="Cardona T."/>
            <person name="Montejano G."/>
        </authorList>
    </citation>
    <scope>NUCLEOTIDE SEQUENCE [LARGE SCALE GENOMIC DNA]</scope>
    <source>
        <strain evidence="1">MG652769</strain>
    </source>
</reference>
<evidence type="ECO:0000313" key="1">
    <source>
        <dbReference type="EMBL" id="UFP93399.1"/>
    </source>
</evidence>
<dbReference type="EMBL" id="CP063845">
    <property type="protein sequence ID" value="UFP93399.1"/>
    <property type="molecule type" value="Genomic_DNA"/>
</dbReference>
<dbReference type="InterPro" id="IPR021763">
    <property type="entry name" value="DUF3326"/>
</dbReference>
<name>A0ABY3PII6_9CYAN</name>